<dbReference type="SUPFAM" id="SSF54928">
    <property type="entry name" value="RNA-binding domain, RBD"/>
    <property type="match status" value="1"/>
</dbReference>
<dbReference type="Pfam" id="PF00076">
    <property type="entry name" value="RRM_1"/>
    <property type="match status" value="1"/>
</dbReference>
<gene>
    <name evidence="5" type="ORF">RJ641_026140</name>
</gene>
<dbReference type="Gene3D" id="3.30.70.330">
    <property type="match status" value="1"/>
</dbReference>
<dbReference type="PROSITE" id="PS50102">
    <property type="entry name" value="RRM"/>
    <property type="match status" value="1"/>
</dbReference>
<keyword evidence="6" id="KW-1185">Reference proteome</keyword>
<dbReference type="Proteomes" id="UP001370490">
    <property type="component" value="Unassembled WGS sequence"/>
</dbReference>
<accession>A0AAN8W283</accession>
<proteinExistence type="predicted"/>
<dbReference type="InterPro" id="IPR000504">
    <property type="entry name" value="RRM_dom"/>
</dbReference>
<dbReference type="EMBL" id="JBAMMX010000003">
    <property type="protein sequence ID" value="KAK6945038.1"/>
    <property type="molecule type" value="Genomic_DNA"/>
</dbReference>
<evidence type="ECO:0000256" key="1">
    <source>
        <dbReference type="PROSITE-ProRule" id="PRU00176"/>
    </source>
</evidence>
<dbReference type="AlphaFoldDB" id="A0AAN8W283"/>
<dbReference type="CDD" id="cd00590">
    <property type="entry name" value="RRM_SF"/>
    <property type="match status" value="1"/>
</dbReference>
<feature type="compositionally biased region" description="Basic and acidic residues" evidence="3">
    <location>
        <begin position="167"/>
        <end position="209"/>
    </location>
</feature>
<comment type="caution">
    <text evidence="5">The sequence shown here is derived from an EMBL/GenBank/DDBJ whole genome shotgun (WGS) entry which is preliminary data.</text>
</comment>
<name>A0AAN8W283_9MAGN</name>
<feature type="coiled-coil region" evidence="2">
    <location>
        <begin position="237"/>
        <end position="271"/>
    </location>
</feature>
<sequence>MSCCVHVPALVKKFVRVVEGIDDSEFDTGSHLQIINDRGVGGKCYGFVTFRNPRSAYNAIREMNGKTIGGRVVKVNEVNTRGGRPNFGRESIRHIGNRDIDWERGRDRERDYDRDRDRHQDRSRDKSWDRDQERNQEYDREWDHDRARDRSLERDRDQDRDMEEFEQERSRIMDLEQEREVDMDQRYDLEMDRANDRYRSVEKDVEQKSIRNRSHSPSRQISSNSSEDYHGQGKEILEEAVHRREELQKEISQIEERLEDEQRLILELREKSQASLKLEDAVTAAKKLSSQRKLQLTKVNGCTACLISGISSFHFGNNQSCVLNL</sequence>
<evidence type="ECO:0000256" key="2">
    <source>
        <dbReference type="SAM" id="Coils"/>
    </source>
</evidence>
<feature type="region of interest" description="Disordered" evidence="3">
    <location>
        <begin position="108"/>
        <end position="231"/>
    </location>
</feature>
<keyword evidence="2" id="KW-0175">Coiled coil</keyword>
<evidence type="ECO:0000256" key="3">
    <source>
        <dbReference type="SAM" id="MobiDB-lite"/>
    </source>
</evidence>
<dbReference type="GO" id="GO:0003723">
    <property type="term" value="F:RNA binding"/>
    <property type="evidence" value="ECO:0007669"/>
    <property type="project" value="UniProtKB-UniRule"/>
</dbReference>
<dbReference type="InterPro" id="IPR035979">
    <property type="entry name" value="RBD_domain_sf"/>
</dbReference>
<feature type="compositionally biased region" description="Basic and acidic residues" evidence="3">
    <location>
        <begin position="108"/>
        <end position="159"/>
    </location>
</feature>
<evidence type="ECO:0000259" key="4">
    <source>
        <dbReference type="PROSITE" id="PS50102"/>
    </source>
</evidence>
<keyword evidence="1" id="KW-0694">RNA-binding</keyword>
<dbReference type="InterPro" id="IPR012677">
    <property type="entry name" value="Nucleotide-bd_a/b_plait_sf"/>
</dbReference>
<feature type="compositionally biased region" description="Polar residues" evidence="3">
    <location>
        <begin position="217"/>
        <end position="226"/>
    </location>
</feature>
<feature type="domain" description="RRM" evidence="4">
    <location>
        <begin position="10"/>
        <end position="80"/>
    </location>
</feature>
<organism evidence="5 6">
    <name type="scientific">Dillenia turbinata</name>
    <dbReference type="NCBI Taxonomy" id="194707"/>
    <lineage>
        <taxon>Eukaryota</taxon>
        <taxon>Viridiplantae</taxon>
        <taxon>Streptophyta</taxon>
        <taxon>Embryophyta</taxon>
        <taxon>Tracheophyta</taxon>
        <taxon>Spermatophyta</taxon>
        <taxon>Magnoliopsida</taxon>
        <taxon>eudicotyledons</taxon>
        <taxon>Gunneridae</taxon>
        <taxon>Pentapetalae</taxon>
        <taxon>Dilleniales</taxon>
        <taxon>Dilleniaceae</taxon>
        <taxon>Dillenia</taxon>
    </lineage>
</organism>
<evidence type="ECO:0000313" key="6">
    <source>
        <dbReference type="Proteomes" id="UP001370490"/>
    </source>
</evidence>
<evidence type="ECO:0000313" key="5">
    <source>
        <dbReference type="EMBL" id="KAK6945038.1"/>
    </source>
</evidence>
<protein>
    <submittedName>
        <fullName evidence="5">RNA recognition motif domain</fullName>
    </submittedName>
</protein>
<reference evidence="5 6" key="1">
    <citation type="submission" date="2023-12" db="EMBL/GenBank/DDBJ databases">
        <title>A high-quality genome assembly for Dillenia turbinata (Dilleniales).</title>
        <authorList>
            <person name="Chanderbali A."/>
        </authorList>
    </citation>
    <scope>NUCLEOTIDE SEQUENCE [LARGE SCALE GENOMIC DNA]</scope>
    <source>
        <strain evidence="5">LSX21</strain>
        <tissue evidence="5">Leaf</tissue>
    </source>
</reference>